<evidence type="ECO:0000313" key="3">
    <source>
        <dbReference type="EMBL" id="MFC4130566.1"/>
    </source>
</evidence>
<comment type="caution">
    <text evidence="3">The sequence shown here is derived from an EMBL/GenBank/DDBJ whole genome shotgun (WGS) entry which is preliminary data.</text>
</comment>
<name>A0ABV8LJC2_9ACTN</name>
<dbReference type="InterPro" id="IPR026835">
    <property type="entry name" value="YqcG_C"/>
</dbReference>
<feature type="compositionally biased region" description="Basic and acidic residues" evidence="1">
    <location>
        <begin position="61"/>
        <end position="110"/>
    </location>
</feature>
<keyword evidence="4" id="KW-1185">Reference proteome</keyword>
<proteinExistence type="predicted"/>
<feature type="compositionally biased region" description="Basic and acidic residues" evidence="1">
    <location>
        <begin position="118"/>
        <end position="131"/>
    </location>
</feature>
<feature type="domain" description="Toxin YqcG C-terminal" evidence="2">
    <location>
        <begin position="74"/>
        <end position="143"/>
    </location>
</feature>
<accession>A0ABV8LJC2</accession>
<dbReference type="EMBL" id="JBHSAY010000005">
    <property type="protein sequence ID" value="MFC4130566.1"/>
    <property type="molecule type" value="Genomic_DNA"/>
</dbReference>
<organism evidence="3 4">
    <name type="scientific">Hamadaea flava</name>
    <dbReference type="NCBI Taxonomy" id="1742688"/>
    <lineage>
        <taxon>Bacteria</taxon>
        <taxon>Bacillati</taxon>
        <taxon>Actinomycetota</taxon>
        <taxon>Actinomycetes</taxon>
        <taxon>Micromonosporales</taxon>
        <taxon>Micromonosporaceae</taxon>
        <taxon>Hamadaea</taxon>
    </lineage>
</organism>
<feature type="region of interest" description="Disordered" evidence="1">
    <location>
        <begin position="45"/>
        <end position="152"/>
    </location>
</feature>
<feature type="compositionally biased region" description="Basic and acidic residues" evidence="1">
    <location>
        <begin position="141"/>
        <end position="152"/>
    </location>
</feature>
<gene>
    <name evidence="3" type="ORF">ACFOZ4_08110</name>
</gene>
<evidence type="ECO:0000313" key="4">
    <source>
        <dbReference type="Proteomes" id="UP001595816"/>
    </source>
</evidence>
<dbReference type="RefSeq" id="WP_308197724.1">
    <property type="nucleotide sequence ID" value="NZ_JAMZDZ010000001.1"/>
</dbReference>
<evidence type="ECO:0000256" key="1">
    <source>
        <dbReference type="SAM" id="MobiDB-lite"/>
    </source>
</evidence>
<reference evidence="4" key="1">
    <citation type="journal article" date="2019" name="Int. J. Syst. Evol. Microbiol.">
        <title>The Global Catalogue of Microorganisms (GCM) 10K type strain sequencing project: providing services to taxonomists for standard genome sequencing and annotation.</title>
        <authorList>
            <consortium name="The Broad Institute Genomics Platform"/>
            <consortium name="The Broad Institute Genome Sequencing Center for Infectious Disease"/>
            <person name="Wu L."/>
            <person name="Ma J."/>
        </authorList>
    </citation>
    <scope>NUCLEOTIDE SEQUENCE [LARGE SCALE GENOMIC DNA]</scope>
    <source>
        <strain evidence="4">CGMCC 4.7289</strain>
    </source>
</reference>
<protein>
    <submittedName>
        <fullName evidence="3">HNH/ENDO VII family nuclease</fullName>
    </submittedName>
</protein>
<dbReference type="Pfam" id="PF14410">
    <property type="entry name" value="GH-E"/>
    <property type="match status" value="1"/>
</dbReference>
<evidence type="ECO:0000259" key="2">
    <source>
        <dbReference type="Pfam" id="PF14410"/>
    </source>
</evidence>
<dbReference type="Proteomes" id="UP001595816">
    <property type="component" value="Unassembled WGS sequence"/>
</dbReference>
<sequence>MARAGKRAVGKLAGEAAEGLMKPLAKVVKKGDVLPGVTKAAKKAAKKTKDTYRRPKGFRKGVRDKVWKSAKGPDGKVRDPLTGKVMDKKKSWDMGHKPGYEFRKHRDSARQRKITRKKFLDEHNDPSHYRPELPSSNQSHAGEDHTDDYLGP</sequence>